<reference evidence="5 6" key="1">
    <citation type="submission" date="2021-06" db="EMBL/GenBank/DDBJ databases">
        <title>Bacillus sp. RD4P76, an endophyte from a halophyte.</title>
        <authorList>
            <person name="Sun J.-Q."/>
        </authorList>
    </citation>
    <scope>NUCLEOTIDE SEQUENCE [LARGE SCALE GENOMIC DNA]</scope>
    <source>
        <strain evidence="5 6">JCM 17098</strain>
    </source>
</reference>
<dbReference type="EMBL" id="JAHQCR010000030">
    <property type="protein sequence ID" value="MBU9721101.1"/>
    <property type="molecule type" value="Genomic_DNA"/>
</dbReference>
<dbReference type="InterPro" id="IPR002912">
    <property type="entry name" value="ACT_dom"/>
</dbReference>
<feature type="domain" description="CBS" evidence="3">
    <location>
        <begin position="7"/>
        <end position="65"/>
    </location>
</feature>
<evidence type="ECO:0000313" key="6">
    <source>
        <dbReference type="Proteomes" id="UP000790580"/>
    </source>
</evidence>
<feature type="domain" description="ACT" evidence="4">
    <location>
        <begin position="138"/>
        <end position="211"/>
    </location>
</feature>
<gene>
    <name evidence="5" type="ORF">KS407_06535</name>
</gene>
<evidence type="ECO:0000256" key="2">
    <source>
        <dbReference type="PROSITE-ProRule" id="PRU00703"/>
    </source>
</evidence>
<evidence type="ECO:0000313" key="5">
    <source>
        <dbReference type="EMBL" id="MBU9721101.1"/>
    </source>
</evidence>
<sequence length="213" mass="24054">MRLNEIMIKDVITSTPGTTIKTALTIMEEKRIRHLPIVNELDEIIGIVSDRDLRDASPSRFEKDCNQHLEKPIKNVMITDVLTAFPNDFVEEASNIMTENQISCLPIEDDGKLIGIITETDLLHTLVKLTGADLPSSRLEVEVDNKSGMLASVAQIIKEHHLNIHSALVYPSFKDDKKVLVFRIQAMNIRPVTEAIKKQGYKVVWPTNLEMKV</sequence>
<dbReference type="Proteomes" id="UP000790580">
    <property type="component" value="Unassembled WGS sequence"/>
</dbReference>
<feature type="domain" description="CBS" evidence="3">
    <location>
        <begin position="77"/>
        <end position="134"/>
    </location>
</feature>
<dbReference type="Pfam" id="PF01842">
    <property type="entry name" value="ACT"/>
    <property type="match status" value="1"/>
</dbReference>
<dbReference type="SMART" id="SM00116">
    <property type="entry name" value="CBS"/>
    <property type="match status" value="2"/>
</dbReference>
<dbReference type="SUPFAM" id="SSF55021">
    <property type="entry name" value="ACT-like"/>
    <property type="match status" value="1"/>
</dbReference>
<dbReference type="InterPro" id="IPR045865">
    <property type="entry name" value="ACT-like_dom_sf"/>
</dbReference>
<comment type="caution">
    <text evidence="5">The sequence shown here is derived from an EMBL/GenBank/DDBJ whole genome shotgun (WGS) entry which is preliminary data.</text>
</comment>
<evidence type="ECO:0000256" key="1">
    <source>
        <dbReference type="ARBA" id="ARBA00023122"/>
    </source>
</evidence>
<dbReference type="Gene3D" id="3.30.70.260">
    <property type="match status" value="1"/>
</dbReference>
<dbReference type="PROSITE" id="PS51371">
    <property type="entry name" value="CBS"/>
    <property type="match status" value="2"/>
</dbReference>
<protein>
    <submittedName>
        <fullName evidence="5">Acetoin utilization AcuB family protein</fullName>
    </submittedName>
</protein>
<organism evidence="5 6">
    <name type="scientific">Evansella alkalicola</name>
    <dbReference type="NCBI Taxonomy" id="745819"/>
    <lineage>
        <taxon>Bacteria</taxon>
        <taxon>Bacillati</taxon>
        <taxon>Bacillota</taxon>
        <taxon>Bacilli</taxon>
        <taxon>Bacillales</taxon>
        <taxon>Bacillaceae</taxon>
        <taxon>Evansella</taxon>
    </lineage>
</organism>
<accession>A0ABS6JRB3</accession>
<dbReference type="InterPro" id="IPR000644">
    <property type="entry name" value="CBS_dom"/>
</dbReference>
<keyword evidence="6" id="KW-1185">Reference proteome</keyword>
<dbReference type="Gene3D" id="3.10.580.10">
    <property type="entry name" value="CBS-domain"/>
    <property type="match status" value="1"/>
</dbReference>
<dbReference type="SUPFAM" id="SSF54631">
    <property type="entry name" value="CBS-domain pair"/>
    <property type="match status" value="1"/>
</dbReference>
<dbReference type="InterPro" id="IPR051257">
    <property type="entry name" value="Diverse_CBS-Domain"/>
</dbReference>
<dbReference type="InterPro" id="IPR046342">
    <property type="entry name" value="CBS_dom_sf"/>
</dbReference>
<evidence type="ECO:0000259" key="3">
    <source>
        <dbReference type="PROSITE" id="PS51371"/>
    </source>
</evidence>
<dbReference type="PANTHER" id="PTHR43080">
    <property type="entry name" value="CBS DOMAIN-CONTAINING PROTEIN CBSX3, MITOCHONDRIAL"/>
    <property type="match status" value="1"/>
</dbReference>
<dbReference type="PANTHER" id="PTHR43080:SF2">
    <property type="entry name" value="CBS DOMAIN-CONTAINING PROTEIN"/>
    <property type="match status" value="1"/>
</dbReference>
<dbReference type="RefSeq" id="WP_088076233.1">
    <property type="nucleotide sequence ID" value="NZ_JAHQCR010000030.1"/>
</dbReference>
<keyword evidence="1 2" id="KW-0129">CBS domain</keyword>
<proteinExistence type="predicted"/>
<dbReference type="CDD" id="cd04883">
    <property type="entry name" value="ACT_AcuB"/>
    <property type="match status" value="1"/>
</dbReference>
<dbReference type="PROSITE" id="PS51671">
    <property type="entry name" value="ACT"/>
    <property type="match status" value="1"/>
</dbReference>
<dbReference type="CDD" id="cd04584">
    <property type="entry name" value="CBS_pair_AcuB_like"/>
    <property type="match status" value="1"/>
</dbReference>
<dbReference type="Pfam" id="PF00571">
    <property type="entry name" value="CBS"/>
    <property type="match status" value="2"/>
</dbReference>
<name>A0ABS6JRB3_9BACI</name>
<evidence type="ECO:0000259" key="4">
    <source>
        <dbReference type="PROSITE" id="PS51671"/>
    </source>
</evidence>